<name>A0A177UR00_9BASI</name>
<gene>
    <name evidence="1" type="ORF">A4X03_0g5674</name>
</gene>
<reference evidence="1" key="2">
    <citation type="journal article" date="2019" name="IMA Fungus">
        <title>Genome sequencing and comparison of five Tilletia species to identify candidate genes for the detection of regulated species infecting wheat.</title>
        <authorList>
            <person name="Nguyen H.D.T."/>
            <person name="Sultana T."/>
            <person name="Kesanakurti P."/>
            <person name="Hambleton S."/>
        </authorList>
    </citation>
    <scope>NUCLEOTIDE SEQUENCE</scope>
    <source>
        <strain evidence="1">DAOMC 238032</strain>
    </source>
</reference>
<dbReference type="Proteomes" id="UP000077671">
    <property type="component" value="Unassembled WGS sequence"/>
</dbReference>
<reference evidence="1" key="1">
    <citation type="submission" date="2016-04" db="EMBL/GenBank/DDBJ databases">
        <authorList>
            <person name="Nguyen H.D."/>
            <person name="Kesanakurti P."/>
            <person name="Cullis J."/>
            <person name="Levesque C.A."/>
            <person name="Hambleton S."/>
        </authorList>
    </citation>
    <scope>NUCLEOTIDE SEQUENCE</scope>
    <source>
        <strain evidence="1">DAOMC 238032</strain>
    </source>
</reference>
<organism evidence="1 2">
    <name type="scientific">Tilletia caries</name>
    <name type="common">wheat bunt fungus</name>
    <dbReference type="NCBI Taxonomy" id="13290"/>
    <lineage>
        <taxon>Eukaryota</taxon>
        <taxon>Fungi</taxon>
        <taxon>Dikarya</taxon>
        <taxon>Basidiomycota</taxon>
        <taxon>Ustilaginomycotina</taxon>
        <taxon>Exobasidiomycetes</taxon>
        <taxon>Tilletiales</taxon>
        <taxon>Tilletiaceae</taxon>
        <taxon>Tilletia</taxon>
    </lineage>
</organism>
<comment type="caution">
    <text evidence="1">The sequence shown here is derived from an EMBL/GenBank/DDBJ whole genome shotgun (WGS) entry which is preliminary data.</text>
</comment>
<dbReference type="AlphaFoldDB" id="A0A177UR00"/>
<sequence>MMVQFEEVPVAKRPKTSHPATQPASSAVARFFATPELVLIVLENLLAERIDLLIVASVCKRLRAPALQTWVRNLDFRHDSFEGKLEFLQANTHLLAHIRCLRIFNCDWFDVLRPHFERPPSFWDQVKTMFSLLATHTPPRAAGPLLDIVIDVEDGDALYQALQPYPKLAQRISALRLNDQSVRASDTDSTTTWMSLTLLLKDALPRISSAENLRVVEYECQSLVTDAKFRRAAKRIFWSTLAAQCRSLSKIGLLVTFGDEINELFLHGSFPSLKTFELRDVSKNKDLLDVEAVHTFLDRHTGLERLRLERYDTQAWSLGLTQTFPALQDLQLPEGISLLDEANLEFVRRHSRLRRLVIWKDTRTGQFSPMRSLFLSKPDTFKHLPSAENASVTEINALIKIGARPSRAEARLTKPATDRTGGSGDDNRFSDLGILSWEGVRPEGVEDLTFLQVTTREHLDGHDQHFRQLFASDLFPNLTELHFELRHHGEGAFPTLDVLFRHLASSISLRVLGIFPVVRQEFPTMLLTRHVFPIRFELLCWSQDFYRRFDYFRFVADSTETQDFPSTSATQVGKMGRLQAVPAHIILTQVGSDGVWYERSDVGVGIPRMTFLNHNGV</sequence>
<proteinExistence type="predicted"/>
<accession>A0A177UR00</accession>
<protein>
    <submittedName>
        <fullName evidence="1">Uncharacterized protein</fullName>
    </submittedName>
</protein>
<evidence type="ECO:0000313" key="1">
    <source>
        <dbReference type="EMBL" id="KAE8254735.1"/>
    </source>
</evidence>
<dbReference type="EMBL" id="LWDD02000940">
    <property type="protein sequence ID" value="KAE8254735.1"/>
    <property type="molecule type" value="Genomic_DNA"/>
</dbReference>
<evidence type="ECO:0000313" key="2">
    <source>
        <dbReference type="Proteomes" id="UP000077671"/>
    </source>
</evidence>